<evidence type="ECO:0000256" key="1">
    <source>
        <dbReference type="ARBA" id="ARBA00004651"/>
    </source>
</evidence>
<keyword evidence="10" id="KW-1185">Reference proteome</keyword>
<feature type="transmembrane region" description="Helical" evidence="8">
    <location>
        <begin position="59"/>
        <end position="79"/>
    </location>
</feature>
<protein>
    <recommendedName>
        <fullName evidence="11">QacE family quaternary ammonium compound efflux SMR transporter</fullName>
    </recommendedName>
</protein>
<feature type="transmembrane region" description="Helical" evidence="8">
    <location>
        <begin position="33"/>
        <end position="52"/>
    </location>
</feature>
<dbReference type="AlphaFoldDB" id="A0A917BKU5"/>
<evidence type="ECO:0000313" key="9">
    <source>
        <dbReference type="EMBL" id="GGF44350.1"/>
    </source>
</evidence>
<evidence type="ECO:0000256" key="7">
    <source>
        <dbReference type="RuleBase" id="RU003942"/>
    </source>
</evidence>
<evidence type="ECO:0000256" key="6">
    <source>
        <dbReference type="ARBA" id="ARBA00023136"/>
    </source>
</evidence>
<keyword evidence="5 8" id="KW-1133">Transmembrane helix</keyword>
<feature type="transmembrane region" description="Helical" evidence="8">
    <location>
        <begin position="85"/>
        <end position="104"/>
    </location>
</feature>
<evidence type="ECO:0000256" key="3">
    <source>
        <dbReference type="ARBA" id="ARBA00022475"/>
    </source>
</evidence>
<dbReference type="Pfam" id="PF00893">
    <property type="entry name" value="Multi_Drug_Res"/>
    <property type="match status" value="1"/>
</dbReference>
<keyword evidence="2" id="KW-0813">Transport</keyword>
<accession>A0A917BKU5</accession>
<keyword evidence="6 8" id="KW-0472">Membrane</keyword>
<comment type="caution">
    <text evidence="9">The sequence shown here is derived from an EMBL/GenBank/DDBJ whole genome shotgun (WGS) entry which is preliminary data.</text>
</comment>
<dbReference type="PANTHER" id="PTHR30561:SF1">
    <property type="entry name" value="MULTIDRUG TRANSPORTER EMRE"/>
    <property type="match status" value="1"/>
</dbReference>
<gene>
    <name evidence="9" type="ORF">GCM10011519_17800</name>
</gene>
<comment type="subcellular location">
    <subcellularLocation>
        <location evidence="1 7">Cell membrane</location>
        <topology evidence="1 7">Multi-pass membrane protein</topology>
    </subcellularLocation>
</comment>
<organism evidence="9 10">
    <name type="scientific">Marmoricola endophyticus</name>
    <dbReference type="NCBI Taxonomy" id="2040280"/>
    <lineage>
        <taxon>Bacteria</taxon>
        <taxon>Bacillati</taxon>
        <taxon>Actinomycetota</taxon>
        <taxon>Actinomycetes</taxon>
        <taxon>Propionibacteriales</taxon>
        <taxon>Nocardioidaceae</taxon>
        <taxon>Marmoricola</taxon>
    </lineage>
</organism>
<name>A0A917BKU5_9ACTN</name>
<evidence type="ECO:0008006" key="11">
    <source>
        <dbReference type="Google" id="ProtNLM"/>
    </source>
</evidence>
<reference evidence="9" key="1">
    <citation type="journal article" date="2014" name="Int. J. Syst. Evol. Microbiol.">
        <title>Complete genome sequence of Corynebacterium casei LMG S-19264T (=DSM 44701T), isolated from a smear-ripened cheese.</title>
        <authorList>
            <consortium name="US DOE Joint Genome Institute (JGI-PGF)"/>
            <person name="Walter F."/>
            <person name="Albersmeier A."/>
            <person name="Kalinowski J."/>
            <person name="Ruckert C."/>
        </authorList>
    </citation>
    <scope>NUCLEOTIDE SEQUENCE</scope>
    <source>
        <strain evidence="9">CGMCC 1.16067</strain>
    </source>
</reference>
<evidence type="ECO:0000256" key="8">
    <source>
        <dbReference type="SAM" id="Phobius"/>
    </source>
</evidence>
<sequence length="107" mass="10484">MPTGVLLLLAVVAEVTGTAGLSASEGLTRPGPLLVALLAYAATTALIGRVFARGARVGAAYGLLTGCGLLAATLLSVVVDGDVLTTAQLAGVLALGVGVLMVQVGRR</sequence>
<evidence type="ECO:0000256" key="5">
    <source>
        <dbReference type="ARBA" id="ARBA00022989"/>
    </source>
</evidence>
<comment type="similarity">
    <text evidence="7">Belongs to the drug/metabolite transporter (DMT) superfamily. Small multidrug resistance (SMR) (TC 2.A.7.1) family.</text>
</comment>
<dbReference type="Proteomes" id="UP000649179">
    <property type="component" value="Unassembled WGS sequence"/>
</dbReference>
<keyword evidence="4 7" id="KW-0812">Transmembrane</keyword>
<proteinExistence type="inferred from homology"/>
<dbReference type="GO" id="GO:0005886">
    <property type="term" value="C:plasma membrane"/>
    <property type="evidence" value="ECO:0007669"/>
    <property type="project" value="UniProtKB-SubCell"/>
</dbReference>
<dbReference type="InterPro" id="IPR000390">
    <property type="entry name" value="Small_drug/metabolite_transptr"/>
</dbReference>
<dbReference type="PANTHER" id="PTHR30561">
    <property type="entry name" value="SMR FAMILY PROTON-DEPENDENT DRUG EFFLUX TRANSPORTER SUGE"/>
    <property type="match status" value="1"/>
</dbReference>
<dbReference type="InterPro" id="IPR045324">
    <property type="entry name" value="Small_multidrug_res"/>
</dbReference>
<dbReference type="SUPFAM" id="SSF103481">
    <property type="entry name" value="Multidrug resistance efflux transporter EmrE"/>
    <property type="match status" value="1"/>
</dbReference>
<dbReference type="GO" id="GO:0022857">
    <property type="term" value="F:transmembrane transporter activity"/>
    <property type="evidence" value="ECO:0007669"/>
    <property type="project" value="InterPro"/>
</dbReference>
<evidence type="ECO:0000256" key="4">
    <source>
        <dbReference type="ARBA" id="ARBA00022692"/>
    </source>
</evidence>
<dbReference type="Gene3D" id="1.10.3730.20">
    <property type="match status" value="1"/>
</dbReference>
<evidence type="ECO:0000256" key="2">
    <source>
        <dbReference type="ARBA" id="ARBA00022448"/>
    </source>
</evidence>
<evidence type="ECO:0000313" key="10">
    <source>
        <dbReference type="Proteomes" id="UP000649179"/>
    </source>
</evidence>
<keyword evidence="3" id="KW-1003">Cell membrane</keyword>
<reference evidence="9" key="2">
    <citation type="submission" date="2020-09" db="EMBL/GenBank/DDBJ databases">
        <authorList>
            <person name="Sun Q."/>
            <person name="Zhou Y."/>
        </authorList>
    </citation>
    <scope>NUCLEOTIDE SEQUENCE</scope>
    <source>
        <strain evidence="9">CGMCC 1.16067</strain>
    </source>
</reference>
<dbReference type="EMBL" id="BMKQ01000001">
    <property type="protein sequence ID" value="GGF44350.1"/>
    <property type="molecule type" value="Genomic_DNA"/>
</dbReference>
<dbReference type="InterPro" id="IPR037185">
    <property type="entry name" value="EmrE-like"/>
</dbReference>